<reference evidence="10 11" key="1">
    <citation type="submission" date="2020-01" db="EMBL/GenBank/DDBJ databases">
        <title>Polyphasic characterisation and genomic insights into a novel alkali tolerant bacterium VR-M41.</title>
        <authorList>
            <person name="Vemuluri V.R."/>
        </authorList>
    </citation>
    <scope>NUCLEOTIDE SEQUENCE [LARGE SCALE GENOMIC DNA]</scope>
    <source>
        <strain evidence="10 11">VR-M41</strain>
    </source>
</reference>
<dbReference type="InterPro" id="IPR027266">
    <property type="entry name" value="TrmE/GcvT-like"/>
</dbReference>
<evidence type="ECO:0000259" key="8">
    <source>
        <dbReference type="Pfam" id="PF01571"/>
    </source>
</evidence>
<dbReference type="InterPro" id="IPR022903">
    <property type="entry name" value="GcvT_bac"/>
</dbReference>
<dbReference type="EC" id="2.1.2.10" evidence="2 7"/>
<dbReference type="InterPro" id="IPR006223">
    <property type="entry name" value="GcvT"/>
</dbReference>
<comment type="function">
    <text evidence="7">The glycine cleavage system catalyzes the degradation of glycine.</text>
</comment>
<dbReference type="GO" id="GO:0004047">
    <property type="term" value="F:aminomethyltransferase activity"/>
    <property type="evidence" value="ECO:0007669"/>
    <property type="project" value="UniProtKB-EC"/>
</dbReference>
<dbReference type="EMBL" id="JAAFGS010000001">
    <property type="protein sequence ID" value="NGZ73746.1"/>
    <property type="molecule type" value="Genomic_DNA"/>
</dbReference>
<evidence type="ECO:0000256" key="7">
    <source>
        <dbReference type="HAMAP-Rule" id="MF_00259"/>
    </source>
</evidence>
<feature type="domain" description="Aminomethyltransferase C-terminal" evidence="9">
    <location>
        <begin position="286"/>
        <end position="364"/>
    </location>
</feature>
<dbReference type="Gene3D" id="3.30.70.1400">
    <property type="entry name" value="Aminomethyltransferase beta-barrel domains"/>
    <property type="match status" value="1"/>
</dbReference>
<comment type="similarity">
    <text evidence="1 7">Belongs to the GcvT family.</text>
</comment>
<dbReference type="HAMAP" id="MF_00259">
    <property type="entry name" value="GcvT"/>
    <property type="match status" value="1"/>
</dbReference>
<name>A0ABX0EYC8_9BACL</name>
<evidence type="ECO:0000259" key="9">
    <source>
        <dbReference type="Pfam" id="PF08669"/>
    </source>
</evidence>
<dbReference type="RefSeq" id="WP_166271398.1">
    <property type="nucleotide sequence ID" value="NZ_JAAFGS010000001.1"/>
</dbReference>
<comment type="caution">
    <text evidence="10">The sequence shown here is derived from an EMBL/GenBank/DDBJ whole genome shotgun (WGS) entry which is preliminary data.</text>
</comment>
<dbReference type="SUPFAM" id="SSF101790">
    <property type="entry name" value="Aminomethyltransferase beta-barrel domain"/>
    <property type="match status" value="1"/>
</dbReference>
<evidence type="ECO:0000256" key="1">
    <source>
        <dbReference type="ARBA" id="ARBA00008609"/>
    </source>
</evidence>
<evidence type="ECO:0000313" key="10">
    <source>
        <dbReference type="EMBL" id="NGZ73746.1"/>
    </source>
</evidence>
<comment type="subunit">
    <text evidence="7">The glycine cleavage system is composed of four proteins: P, T, L and H.</text>
</comment>
<dbReference type="Gene3D" id="2.40.30.110">
    <property type="entry name" value="Aminomethyltransferase beta-barrel domains"/>
    <property type="match status" value="1"/>
</dbReference>
<keyword evidence="3 7" id="KW-0032">Aminotransferase</keyword>
<evidence type="ECO:0000256" key="6">
    <source>
        <dbReference type="ARBA" id="ARBA00047665"/>
    </source>
</evidence>
<evidence type="ECO:0000313" key="11">
    <source>
        <dbReference type="Proteomes" id="UP000800303"/>
    </source>
</evidence>
<proteinExistence type="inferred from homology"/>
<dbReference type="Gene3D" id="3.30.1360.120">
    <property type="entry name" value="Probable tRNA modification gtpase trme, domain 1"/>
    <property type="match status" value="1"/>
</dbReference>
<feature type="domain" description="GCVT N-terminal" evidence="8">
    <location>
        <begin position="20"/>
        <end position="267"/>
    </location>
</feature>
<evidence type="ECO:0000256" key="5">
    <source>
        <dbReference type="ARBA" id="ARBA00031395"/>
    </source>
</evidence>
<dbReference type="SUPFAM" id="SSF103025">
    <property type="entry name" value="Folate-binding domain"/>
    <property type="match status" value="1"/>
</dbReference>
<dbReference type="InterPro" id="IPR028896">
    <property type="entry name" value="GcvT/YgfZ/DmdA"/>
</dbReference>
<keyword evidence="4 7" id="KW-0808">Transferase</keyword>
<dbReference type="NCBIfam" id="TIGR00528">
    <property type="entry name" value="gcvT"/>
    <property type="match status" value="1"/>
</dbReference>
<dbReference type="NCBIfam" id="NF001567">
    <property type="entry name" value="PRK00389.1"/>
    <property type="match status" value="1"/>
</dbReference>
<keyword evidence="11" id="KW-1185">Reference proteome</keyword>
<evidence type="ECO:0000256" key="3">
    <source>
        <dbReference type="ARBA" id="ARBA00022576"/>
    </source>
</evidence>
<evidence type="ECO:0000256" key="2">
    <source>
        <dbReference type="ARBA" id="ARBA00012616"/>
    </source>
</evidence>
<comment type="catalytic activity">
    <reaction evidence="6 7">
        <text>N(6)-[(R)-S(8)-aminomethyldihydrolipoyl]-L-lysyl-[protein] + (6S)-5,6,7,8-tetrahydrofolate = N(6)-[(R)-dihydrolipoyl]-L-lysyl-[protein] + (6R)-5,10-methylene-5,6,7,8-tetrahydrofolate + NH4(+)</text>
        <dbReference type="Rhea" id="RHEA:16945"/>
        <dbReference type="Rhea" id="RHEA-COMP:10475"/>
        <dbReference type="Rhea" id="RHEA-COMP:10492"/>
        <dbReference type="ChEBI" id="CHEBI:15636"/>
        <dbReference type="ChEBI" id="CHEBI:28938"/>
        <dbReference type="ChEBI" id="CHEBI:57453"/>
        <dbReference type="ChEBI" id="CHEBI:83100"/>
        <dbReference type="ChEBI" id="CHEBI:83143"/>
        <dbReference type="EC" id="2.1.2.10"/>
    </reaction>
</comment>
<sequence>MTSLKRTPLYPLYAETGEPRCIDFGGWELPVQFYGIQKEHEAVRERAGLFDVSHMGEFMLGGEGACGFISSLTTGDIAALEDGQAVYTFMCYENGGVVDDLIVYRLQEEQYMLVVNAGNLDKDADWIKSRLPQGIEFRDVSGDTALIALQGPAALQVLQKVSDTEGLQQLKPFRFIRRGAVGGAPALISRTGYTGEDGFELYVSSAEAAGIWRALIAAGEEFGLLPCGLGARDTLRFEAKLPLYGQELSADITPLEAGLSYFVKLGKGDFVGREALAAQKEAGVPRKLVGLEMIDRGIARSHYPVFAEGRQIGEVTTGTQSPTLKRNLALALIETEFASIGTEVEVEIRGKKLKAEIVKAPFYKNTPAHKEMISKANAGSADTQNESEKGVNTP</sequence>
<dbReference type="PIRSF" id="PIRSF006487">
    <property type="entry name" value="GcvT"/>
    <property type="match status" value="1"/>
</dbReference>
<protein>
    <recommendedName>
        <fullName evidence="2 7">Aminomethyltransferase</fullName>
        <ecNumber evidence="2 7">2.1.2.10</ecNumber>
    </recommendedName>
    <alternativeName>
        <fullName evidence="5 7">Glycine cleavage system T protein</fullName>
    </alternativeName>
</protein>
<dbReference type="Pfam" id="PF08669">
    <property type="entry name" value="GCV_T_C"/>
    <property type="match status" value="1"/>
</dbReference>
<dbReference type="InterPro" id="IPR013977">
    <property type="entry name" value="GcvT_C"/>
</dbReference>
<dbReference type="InterPro" id="IPR029043">
    <property type="entry name" value="GcvT/YgfZ_C"/>
</dbReference>
<dbReference type="InterPro" id="IPR006222">
    <property type="entry name" value="GCVT_N"/>
</dbReference>
<dbReference type="PANTHER" id="PTHR43757:SF2">
    <property type="entry name" value="AMINOMETHYLTRANSFERASE, MITOCHONDRIAL"/>
    <property type="match status" value="1"/>
</dbReference>
<dbReference type="Proteomes" id="UP000800303">
    <property type="component" value="Unassembled WGS sequence"/>
</dbReference>
<dbReference type="Gene3D" id="4.10.1250.10">
    <property type="entry name" value="Aminomethyltransferase fragment"/>
    <property type="match status" value="1"/>
</dbReference>
<dbReference type="PANTHER" id="PTHR43757">
    <property type="entry name" value="AMINOMETHYLTRANSFERASE"/>
    <property type="match status" value="1"/>
</dbReference>
<accession>A0ABX0EYC8</accession>
<evidence type="ECO:0000256" key="4">
    <source>
        <dbReference type="ARBA" id="ARBA00022679"/>
    </source>
</evidence>
<organism evidence="10 11">
    <name type="scientific">Saccharibacillus alkalitolerans</name>
    <dbReference type="NCBI Taxonomy" id="2705290"/>
    <lineage>
        <taxon>Bacteria</taxon>
        <taxon>Bacillati</taxon>
        <taxon>Bacillota</taxon>
        <taxon>Bacilli</taxon>
        <taxon>Bacillales</taxon>
        <taxon>Paenibacillaceae</taxon>
        <taxon>Saccharibacillus</taxon>
    </lineage>
</organism>
<dbReference type="Pfam" id="PF01571">
    <property type="entry name" value="GCV_T"/>
    <property type="match status" value="1"/>
</dbReference>
<gene>
    <name evidence="7 10" type="primary">gcvT</name>
    <name evidence="10" type="ORF">GYN08_00345</name>
</gene>